<gene>
    <name evidence="1" type="ORF">LCGC14_2670170</name>
</gene>
<comment type="caution">
    <text evidence="1">The sequence shown here is derived from an EMBL/GenBank/DDBJ whole genome shotgun (WGS) entry which is preliminary data.</text>
</comment>
<feature type="non-terminal residue" evidence="1">
    <location>
        <position position="1"/>
    </location>
</feature>
<dbReference type="EMBL" id="LAZR01046796">
    <property type="protein sequence ID" value="KKK95701.1"/>
    <property type="molecule type" value="Genomic_DNA"/>
</dbReference>
<evidence type="ECO:0000313" key="1">
    <source>
        <dbReference type="EMBL" id="KKK95701.1"/>
    </source>
</evidence>
<accession>A0A0F9CG89</accession>
<name>A0A0F9CG89_9ZZZZ</name>
<sequence>IGAATQFNRYSDPPGGEGRKLKDKSIKAASIQDKLTYAGLVLLAFELMKNLIVDPIKTFYYRTTFSAASPFKTYDADVRSRHKNEFEACLLYLRDFMEAIDGSDFDIIQEVRKKRNEIAHELSSIIESFRYAEFSELLSKARKVLFKISNYRVKMEIGADPEAQNRGIDWETVVGSEYFMFDKIMGEINQATRRITNGST</sequence>
<protein>
    <submittedName>
        <fullName evidence="1">Uncharacterized protein</fullName>
    </submittedName>
</protein>
<proteinExistence type="predicted"/>
<reference evidence="1" key="1">
    <citation type="journal article" date="2015" name="Nature">
        <title>Complex archaea that bridge the gap between prokaryotes and eukaryotes.</title>
        <authorList>
            <person name="Spang A."/>
            <person name="Saw J.H."/>
            <person name="Jorgensen S.L."/>
            <person name="Zaremba-Niedzwiedzka K."/>
            <person name="Martijn J."/>
            <person name="Lind A.E."/>
            <person name="van Eijk R."/>
            <person name="Schleper C."/>
            <person name="Guy L."/>
            <person name="Ettema T.J."/>
        </authorList>
    </citation>
    <scope>NUCLEOTIDE SEQUENCE</scope>
</reference>
<dbReference type="AlphaFoldDB" id="A0A0F9CG89"/>
<organism evidence="1">
    <name type="scientific">marine sediment metagenome</name>
    <dbReference type="NCBI Taxonomy" id="412755"/>
    <lineage>
        <taxon>unclassified sequences</taxon>
        <taxon>metagenomes</taxon>
        <taxon>ecological metagenomes</taxon>
    </lineage>
</organism>